<reference evidence="2 3" key="1">
    <citation type="submission" date="2022-07" db="EMBL/GenBank/DDBJ databases">
        <authorList>
            <person name="Li W.-J."/>
            <person name="Deng Q.-Q."/>
        </authorList>
    </citation>
    <scope>NUCLEOTIDE SEQUENCE [LARGE SCALE GENOMIC DNA]</scope>
    <source>
        <strain evidence="2 3">SYSU M60028</strain>
    </source>
</reference>
<feature type="signal peptide" evidence="1">
    <location>
        <begin position="1"/>
        <end position="26"/>
    </location>
</feature>
<gene>
    <name evidence="2" type="ORF">NK718_20200</name>
</gene>
<proteinExistence type="predicted"/>
<comment type="caution">
    <text evidence="2">The sequence shown here is derived from an EMBL/GenBank/DDBJ whole genome shotgun (WGS) entry which is preliminary data.</text>
</comment>
<evidence type="ECO:0000313" key="3">
    <source>
        <dbReference type="Proteomes" id="UP001205890"/>
    </source>
</evidence>
<evidence type="ECO:0000313" key="2">
    <source>
        <dbReference type="EMBL" id="MCP8940855.1"/>
    </source>
</evidence>
<keyword evidence="3" id="KW-1185">Reference proteome</keyword>
<name>A0ABT1LH81_9HYPH</name>
<dbReference type="EMBL" id="JANCLU010000028">
    <property type="protein sequence ID" value="MCP8940855.1"/>
    <property type="molecule type" value="Genomic_DNA"/>
</dbReference>
<evidence type="ECO:0008006" key="4">
    <source>
        <dbReference type="Google" id="ProtNLM"/>
    </source>
</evidence>
<accession>A0ABT1LH81</accession>
<evidence type="ECO:0000256" key="1">
    <source>
        <dbReference type="SAM" id="SignalP"/>
    </source>
</evidence>
<dbReference type="RefSeq" id="WP_254746090.1">
    <property type="nucleotide sequence ID" value="NZ_JANCLU010000028.1"/>
</dbReference>
<dbReference type="Proteomes" id="UP001205890">
    <property type="component" value="Unassembled WGS sequence"/>
</dbReference>
<protein>
    <recommendedName>
        <fullName evidence="4">DUF1134 domain-containing protein</fullName>
    </recommendedName>
</protein>
<keyword evidence="1" id="KW-0732">Signal</keyword>
<feature type="chain" id="PRO_5046349414" description="DUF1134 domain-containing protein" evidence="1">
    <location>
        <begin position="27"/>
        <end position="145"/>
    </location>
</feature>
<organism evidence="2 3">
    <name type="scientific">Alsobacter ponti</name>
    <dbReference type="NCBI Taxonomy" id="2962936"/>
    <lineage>
        <taxon>Bacteria</taxon>
        <taxon>Pseudomonadati</taxon>
        <taxon>Pseudomonadota</taxon>
        <taxon>Alphaproteobacteria</taxon>
        <taxon>Hyphomicrobiales</taxon>
        <taxon>Alsobacteraceae</taxon>
        <taxon>Alsobacter</taxon>
    </lineage>
</organism>
<sequence>MKRRVLLATFAAAALAVAAMPGLAEAKTAAVRIQIVKAGLIVGMSGGKGTITMDKKTYPLKIGGVSLGATIGASKADLVGTAYNLTSVQDIVGTYTAAEAGVAVAGGAQVARLKNSKGVVIELKGRQMGAMFSLDLNGLEIGLGR</sequence>